<reference evidence="1 2" key="1">
    <citation type="submission" date="2024-06" db="EMBL/GenBank/DDBJ databases">
        <title>Novosphingobium rhizovicinus M1R2S20.</title>
        <authorList>
            <person name="Sun J.-Q."/>
        </authorList>
    </citation>
    <scope>NUCLEOTIDE SEQUENCE [LARGE SCALE GENOMIC DNA]</scope>
    <source>
        <strain evidence="1 2">M1R2S20</strain>
    </source>
</reference>
<evidence type="ECO:0000313" key="1">
    <source>
        <dbReference type="EMBL" id="MEW9853888.1"/>
    </source>
</evidence>
<dbReference type="PANTHER" id="PTHR37563">
    <property type="entry name" value="PHYTANOYL-COA DIOXYGENASE FAMILY PROTEIN (AFU_ORTHOLOGUE AFUA_2G03330)"/>
    <property type="match status" value="1"/>
</dbReference>
<proteinExistence type="predicted"/>
<dbReference type="InterPro" id="IPR008775">
    <property type="entry name" value="Phytyl_CoA_dOase-like"/>
</dbReference>
<keyword evidence="1" id="KW-0223">Dioxygenase</keyword>
<evidence type="ECO:0000313" key="2">
    <source>
        <dbReference type="Proteomes" id="UP001556118"/>
    </source>
</evidence>
<accession>A0ABV3R7K3</accession>
<dbReference type="EMBL" id="JBFNXR010000017">
    <property type="protein sequence ID" value="MEW9853888.1"/>
    <property type="molecule type" value="Genomic_DNA"/>
</dbReference>
<dbReference type="Gene3D" id="2.60.120.620">
    <property type="entry name" value="q2cbj1_9rhob like domain"/>
    <property type="match status" value="1"/>
</dbReference>
<organism evidence="1 2">
    <name type="scientific">Novosphingobium rhizovicinum</name>
    <dbReference type="NCBI Taxonomy" id="3228928"/>
    <lineage>
        <taxon>Bacteria</taxon>
        <taxon>Pseudomonadati</taxon>
        <taxon>Pseudomonadota</taxon>
        <taxon>Alphaproteobacteria</taxon>
        <taxon>Sphingomonadales</taxon>
        <taxon>Sphingomonadaceae</taxon>
        <taxon>Novosphingobium</taxon>
    </lineage>
</organism>
<sequence>MERHQSKETCELLTEGYCIIPDVIAPSELVRIKNAIDAAIEESRRRGVATYTPFMDPNDRNIRLYTLPDFDDVFMELLRAPVALKLVRELLGEHFIVSSFTGNIALPGSGSMNLHADQALVVPPPWTAPWAMNVIWCIDDVHEGNGATRFVPGSHHYQDFRDVPPDALEKSQAFVASAGSIIAMDGRMWHTSGCNTSEDEQRAMLFAYYTKDFLRPQTNHDAALSEATKARLDEEAKALLGMGAAANVRIGGGLVQLAKGPPIDTGVTLGRTL</sequence>
<name>A0ABV3R7K3_9SPHN</name>
<dbReference type="GO" id="GO:0051213">
    <property type="term" value="F:dioxygenase activity"/>
    <property type="evidence" value="ECO:0007669"/>
    <property type="project" value="UniProtKB-KW"/>
</dbReference>
<dbReference type="Proteomes" id="UP001556118">
    <property type="component" value="Unassembled WGS sequence"/>
</dbReference>
<gene>
    <name evidence="1" type="ORF">ABUH87_01655</name>
</gene>
<keyword evidence="2" id="KW-1185">Reference proteome</keyword>
<dbReference type="SUPFAM" id="SSF51197">
    <property type="entry name" value="Clavaminate synthase-like"/>
    <property type="match status" value="1"/>
</dbReference>
<dbReference type="Pfam" id="PF05721">
    <property type="entry name" value="PhyH"/>
    <property type="match status" value="1"/>
</dbReference>
<comment type="caution">
    <text evidence="1">The sequence shown here is derived from an EMBL/GenBank/DDBJ whole genome shotgun (WGS) entry which is preliminary data.</text>
</comment>
<protein>
    <submittedName>
        <fullName evidence="1">Phytanoyl-CoA dioxygenase family protein</fullName>
    </submittedName>
</protein>
<dbReference type="RefSeq" id="WP_367768405.1">
    <property type="nucleotide sequence ID" value="NZ_JBFNXR010000017.1"/>
</dbReference>
<keyword evidence="1" id="KW-0560">Oxidoreductase</keyword>
<dbReference type="InterPro" id="IPR051961">
    <property type="entry name" value="Fungal_Metabolite_Diox"/>
</dbReference>
<dbReference type="PANTHER" id="PTHR37563:SF2">
    <property type="entry name" value="PHYTANOYL-COA DIOXYGENASE FAMILY PROTEIN (AFU_ORTHOLOGUE AFUA_2G03330)"/>
    <property type="match status" value="1"/>
</dbReference>